<dbReference type="EMBL" id="JBHSAY010000006">
    <property type="protein sequence ID" value="MFC4131388.1"/>
    <property type="molecule type" value="Genomic_DNA"/>
</dbReference>
<evidence type="ECO:0000256" key="1">
    <source>
        <dbReference type="ARBA" id="ARBA00011073"/>
    </source>
</evidence>
<dbReference type="Gene3D" id="3.40.50.200">
    <property type="entry name" value="Peptidase S8/S53 domain"/>
    <property type="match status" value="1"/>
</dbReference>
<evidence type="ECO:0000259" key="7">
    <source>
        <dbReference type="Pfam" id="PF00082"/>
    </source>
</evidence>
<protein>
    <submittedName>
        <fullName evidence="8">S8 family peptidase</fullName>
        <ecNumber evidence="8">3.4.-.-</ecNumber>
    </submittedName>
</protein>
<dbReference type="Gene3D" id="2.60.40.10">
    <property type="entry name" value="Immunoglobulins"/>
    <property type="match status" value="1"/>
</dbReference>
<dbReference type="InterPro" id="IPR036852">
    <property type="entry name" value="Peptidase_S8/S53_dom_sf"/>
</dbReference>
<dbReference type="PROSITE" id="PS00138">
    <property type="entry name" value="SUBTILASE_SER"/>
    <property type="match status" value="1"/>
</dbReference>
<feature type="active site" description="Charge relay system" evidence="5">
    <location>
        <position position="271"/>
    </location>
</feature>
<dbReference type="InterPro" id="IPR023828">
    <property type="entry name" value="Peptidase_S8_Ser-AS"/>
</dbReference>
<dbReference type="Pfam" id="PF00082">
    <property type="entry name" value="Peptidase_S8"/>
    <property type="match status" value="1"/>
</dbReference>
<dbReference type="InterPro" id="IPR013783">
    <property type="entry name" value="Ig-like_fold"/>
</dbReference>
<keyword evidence="3 5" id="KW-0378">Hydrolase</keyword>
<reference evidence="9" key="1">
    <citation type="journal article" date="2019" name="Int. J. Syst. Evol. Microbiol.">
        <title>The Global Catalogue of Microorganisms (GCM) 10K type strain sequencing project: providing services to taxonomists for standard genome sequencing and annotation.</title>
        <authorList>
            <consortium name="The Broad Institute Genomics Platform"/>
            <consortium name="The Broad Institute Genome Sequencing Center for Infectious Disease"/>
            <person name="Wu L."/>
            <person name="Ma J."/>
        </authorList>
    </citation>
    <scope>NUCLEOTIDE SEQUENCE [LARGE SCALE GENOMIC DNA]</scope>
    <source>
        <strain evidence="9">CGMCC 4.7289</strain>
    </source>
</reference>
<sequence>MRSLRAVVAIAVAVASLGWPGAAAAAGQSSVGSATTAGSTAAGPQQTKTVTLITGDRVRLSTVQGRPVVGVESEGKGYQLTTRDGDTYVVPVDALPHVQAGRLDEQLFNVTQLIAAGYDDRSRSSLPLILMPPVGETKPPAGVTPAVPANPPGAARRALLPSINAAAVTEDKARAREFWRGLTARLAQPGTLTRSGDVGRVFLDRKVRAALADSVPQIGAPQAWAAGYTGKGVTVAVLDTGYDPTHPDLAGRVAAAQDFTGEGSAVDTNGHGTHVAATVGGSARNPGGRLNGVAPETRLIIGRVLDGSGSGDLSWVIAGMEWAVAQGARVVNLSLGAGESDGTDPVSEAVDSLTVKSGTLFVVAAGNAGPGVASVQAPGAAAQALTVGAVDKAGQLAAFSGRGPRTGDAAVKPEVTAPGVGIIAARAAGTSAGELIDDKYTSLSGTSMATPHVAGAAALLAQQHPDWRAAQLKAALVNTAQPLAGPAIAMGTGRIDLAAAIRQPIVVSTGSIVLGHVDWTGSARSPRTSTVSYRNTSSRPITLDLTAAAAADGGKSAALSVSPARLTIAPTSTATATLRLDPDHTAGGVYTGQLVARTSGTALRVPVGFEVAGPTHKLTLSAVGRNGKPVGAFSQAQLWNLDTGDLMRGILGAEPATLDVPPGRYALMVFAFTVDDGDWPRELTVLGRPELTVTKDTTLSFDARQAVPITVQTPENAQVRDVTVAWQRVVGEKSIITGFGLNPRITTKFSATPTARVTSGTFEFTTHFELGEPPLTLATQKKEVTPAPVPNTPTLDGSRTLAITSEVAQARGKALLLKAPMGEPVDLSAAERAGAALVLLHSGDSSYYEPFTEGSTVPAYALQEEDVARLGRTLRVTGTPESPYSYQVLLPERGRIPANLTYDTRRLLMATVRSSFHGVRESQASEGRFAITPTALAAYSAFRVVPTPSERVDHLTVGSRDAQVTWRHEASADISSWYAQGTVTGLARTYQAGERTAEDWFGAVSRPAMPAVAAEYAFGAPANRSHDALRIAMPQWANGSGDQYGWLEGTDSALLTLKRDGVPLLSTSAANAQVTVPSGVAAYELGLDVRRDQPWWTTSTATSSKWTFRSGRPDGIAVLPLLQAAYSVGTDLRNTVHARHAYPLVIRPGYQPGVTLRGRLDVRVAISSDDGHTWHTLTGRRAADGTVTLLVPAVEGFTSVQVTITDQAGNQLDQTITRAWAVTLH</sequence>
<evidence type="ECO:0000256" key="2">
    <source>
        <dbReference type="ARBA" id="ARBA00022670"/>
    </source>
</evidence>
<dbReference type="PANTHER" id="PTHR43806">
    <property type="entry name" value="PEPTIDASE S8"/>
    <property type="match status" value="1"/>
</dbReference>
<evidence type="ECO:0000256" key="6">
    <source>
        <dbReference type="SAM" id="SignalP"/>
    </source>
</evidence>
<dbReference type="PROSITE" id="PS51892">
    <property type="entry name" value="SUBTILASE"/>
    <property type="match status" value="1"/>
</dbReference>
<feature type="active site" description="Charge relay system" evidence="5">
    <location>
        <position position="239"/>
    </location>
</feature>
<dbReference type="GO" id="GO:0016787">
    <property type="term" value="F:hydrolase activity"/>
    <property type="evidence" value="ECO:0007669"/>
    <property type="project" value="UniProtKB-KW"/>
</dbReference>
<feature type="signal peptide" evidence="6">
    <location>
        <begin position="1"/>
        <end position="25"/>
    </location>
</feature>
<evidence type="ECO:0000256" key="3">
    <source>
        <dbReference type="ARBA" id="ARBA00022801"/>
    </source>
</evidence>
<comment type="caution">
    <text evidence="8">The sequence shown here is derived from an EMBL/GenBank/DDBJ whole genome shotgun (WGS) entry which is preliminary data.</text>
</comment>
<evidence type="ECO:0000313" key="8">
    <source>
        <dbReference type="EMBL" id="MFC4131388.1"/>
    </source>
</evidence>
<dbReference type="RefSeq" id="WP_253754876.1">
    <property type="nucleotide sequence ID" value="NZ_JAMZDZ010000001.1"/>
</dbReference>
<organism evidence="8 9">
    <name type="scientific">Hamadaea flava</name>
    <dbReference type="NCBI Taxonomy" id="1742688"/>
    <lineage>
        <taxon>Bacteria</taxon>
        <taxon>Bacillati</taxon>
        <taxon>Actinomycetota</taxon>
        <taxon>Actinomycetes</taxon>
        <taxon>Micromonosporales</taxon>
        <taxon>Micromonosporaceae</taxon>
        <taxon>Hamadaea</taxon>
    </lineage>
</organism>
<dbReference type="PRINTS" id="PR00723">
    <property type="entry name" value="SUBTILISIN"/>
</dbReference>
<dbReference type="CDD" id="cd07487">
    <property type="entry name" value="Peptidases_S8_1"/>
    <property type="match status" value="1"/>
</dbReference>
<name>A0ABV8LM72_9ACTN</name>
<keyword evidence="6" id="KW-0732">Signal</keyword>
<proteinExistence type="inferred from homology"/>
<feature type="chain" id="PRO_5046831238" evidence="6">
    <location>
        <begin position="26"/>
        <end position="1225"/>
    </location>
</feature>
<feature type="domain" description="Peptidase S8/S53" evidence="7">
    <location>
        <begin position="230"/>
        <end position="487"/>
    </location>
</feature>
<keyword evidence="4 5" id="KW-0720">Serine protease</keyword>
<dbReference type="InterPro" id="IPR000209">
    <property type="entry name" value="Peptidase_S8/S53_dom"/>
</dbReference>
<evidence type="ECO:0000256" key="4">
    <source>
        <dbReference type="ARBA" id="ARBA00022825"/>
    </source>
</evidence>
<comment type="similarity">
    <text evidence="1 5">Belongs to the peptidase S8 family.</text>
</comment>
<dbReference type="InterPro" id="IPR015500">
    <property type="entry name" value="Peptidase_S8_subtilisin-rel"/>
</dbReference>
<gene>
    <name evidence="8" type="ORF">ACFOZ4_12310</name>
</gene>
<dbReference type="SUPFAM" id="SSF52743">
    <property type="entry name" value="Subtilisin-like"/>
    <property type="match status" value="1"/>
</dbReference>
<dbReference type="Proteomes" id="UP001595816">
    <property type="component" value="Unassembled WGS sequence"/>
</dbReference>
<dbReference type="PANTHER" id="PTHR43806:SF65">
    <property type="entry name" value="SERINE PROTEASE APRX"/>
    <property type="match status" value="1"/>
</dbReference>
<keyword evidence="9" id="KW-1185">Reference proteome</keyword>
<dbReference type="EC" id="3.4.-.-" evidence="8"/>
<feature type="active site" description="Charge relay system" evidence="5">
    <location>
        <position position="447"/>
    </location>
</feature>
<evidence type="ECO:0000256" key="5">
    <source>
        <dbReference type="PROSITE-ProRule" id="PRU01240"/>
    </source>
</evidence>
<accession>A0ABV8LM72</accession>
<dbReference type="InterPro" id="IPR050131">
    <property type="entry name" value="Peptidase_S8_subtilisin-like"/>
</dbReference>
<evidence type="ECO:0000313" key="9">
    <source>
        <dbReference type="Proteomes" id="UP001595816"/>
    </source>
</evidence>
<keyword evidence="2 5" id="KW-0645">Protease</keyword>